<dbReference type="InterPro" id="IPR018821">
    <property type="entry name" value="DUF294_put_nucleoTrafse_sb-bd"/>
</dbReference>
<feature type="domain" description="DUF294" evidence="2">
    <location>
        <begin position="209"/>
        <end position="350"/>
    </location>
</feature>
<dbReference type="InterPro" id="IPR043519">
    <property type="entry name" value="NT_sf"/>
</dbReference>
<evidence type="ECO:0000259" key="2">
    <source>
        <dbReference type="Pfam" id="PF10335"/>
    </source>
</evidence>
<dbReference type="InterPro" id="IPR005105">
    <property type="entry name" value="GlnD_Uridyltrans_N"/>
</dbReference>
<proteinExistence type="predicted"/>
<dbReference type="Pfam" id="PF03445">
    <property type="entry name" value="DUF294"/>
    <property type="match status" value="1"/>
</dbReference>
<dbReference type="Proteomes" id="UP000031967">
    <property type="component" value="Unassembled WGS sequence"/>
</dbReference>
<protein>
    <recommendedName>
        <fullName evidence="5">CBS domain-containing protein</fullName>
    </recommendedName>
</protein>
<dbReference type="RefSeq" id="WP_041050880.1">
    <property type="nucleotide sequence ID" value="NZ_JXAK01000057.1"/>
</dbReference>
<evidence type="ECO:0000259" key="1">
    <source>
        <dbReference type="Pfam" id="PF03445"/>
    </source>
</evidence>
<name>A0ABR5AD06_9BACL</name>
<dbReference type="Pfam" id="PF10335">
    <property type="entry name" value="DUF294_C"/>
    <property type="match status" value="1"/>
</dbReference>
<evidence type="ECO:0000313" key="4">
    <source>
        <dbReference type="Proteomes" id="UP000031967"/>
    </source>
</evidence>
<evidence type="ECO:0000313" key="3">
    <source>
        <dbReference type="EMBL" id="KIL38568.1"/>
    </source>
</evidence>
<dbReference type="EMBL" id="JXAK01000057">
    <property type="protein sequence ID" value="KIL38568.1"/>
    <property type="molecule type" value="Genomic_DNA"/>
</dbReference>
<feature type="domain" description="Protein-PII uridylyltransferase N-terminal" evidence="1">
    <location>
        <begin position="49"/>
        <end position="169"/>
    </location>
</feature>
<reference evidence="3 4" key="1">
    <citation type="submission" date="2014-12" db="EMBL/GenBank/DDBJ databases">
        <title>Draft genome sequence of Paenibacillus kamchatkensis strain B-2647.</title>
        <authorList>
            <person name="Karlyshev A.V."/>
            <person name="Kudryashova E.B."/>
        </authorList>
    </citation>
    <scope>NUCLEOTIDE SEQUENCE [LARGE SCALE GENOMIC DNA]</scope>
    <source>
        <strain evidence="3 4">VKM B-2647</strain>
    </source>
</reference>
<gene>
    <name evidence="3" type="ORF">SD70_25480</name>
</gene>
<accession>A0ABR5AD06</accession>
<organism evidence="3 4">
    <name type="scientific">Gordoniibacillus kamchatkensis</name>
    <dbReference type="NCBI Taxonomy" id="1590651"/>
    <lineage>
        <taxon>Bacteria</taxon>
        <taxon>Bacillati</taxon>
        <taxon>Bacillota</taxon>
        <taxon>Bacilli</taxon>
        <taxon>Bacillales</taxon>
        <taxon>Paenibacillaceae</taxon>
        <taxon>Gordoniibacillus</taxon>
    </lineage>
</organism>
<keyword evidence="4" id="KW-1185">Reference proteome</keyword>
<sequence length="357" mass="40290">MVHLSWDQVQEQISQANDLPSLRAIREQAHETYRDPLLFADFMDYHVGLNRLHDALIRRTVQLAEAAAAQRGLAAPQPGYAFVLYGSGGRSEQTLWSDQDNGLVYDNPSCEEEAEHAARYFEQLAGDIHAGLEHLGYAPCTGQVLAGNALWRKPLAEYARMVESWMEEPVWENIRYLLIFSDIRCVYGDESLVERLRQTQLNFVKSHPDVLQAMLRNTLHHKVQLNVFGGLITERYGEDAGGIDIKYGVYIPLVNGIRLLAELAGIGAASTLERLDGLERAGAIAAPFAGELRQAMKTVLKLRAMTPYQMEGELYTTRGKLQPEALTRQVRQELKFCLRLGRKLQRYVTHAVKGERQ</sequence>
<evidence type="ECO:0008006" key="5">
    <source>
        <dbReference type="Google" id="ProtNLM"/>
    </source>
</evidence>
<dbReference type="CDD" id="cd05401">
    <property type="entry name" value="NT_GlnE_GlnD_like"/>
    <property type="match status" value="1"/>
</dbReference>
<dbReference type="Gene3D" id="3.30.460.10">
    <property type="entry name" value="Beta Polymerase, domain 2"/>
    <property type="match status" value="1"/>
</dbReference>
<comment type="caution">
    <text evidence="3">The sequence shown here is derived from an EMBL/GenBank/DDBJ whole genome shotgun (WGS) entry which is preliminary data.</text>
</comment>
<dbReference type="SUPFAM" id="SSF81301">
    <property type="entry name" value="Nucleotidyltransferase"/>
    <property type="match status" value="1"/>
</dbReference>